<feature type="active site" evidence="5">
    <location>
        <position position="52"/>
    </location>
</feature>
<dbReference type="Gene3D" id="3.90.70.10">
    <property type="entry name" value="Cysteine proteinases"/>
    <property type="match status" value="1"/>
</dbReference>
<proteinExistence type="inferred from homology"/>
<dbReference type="PIRSF" id="PIRSF005700">
    <property type="entry name" value="PepC"/>
    <property type="match status" value="1"/>
</dbReference>
<dbReference type="GO" id="GO:0006508">
    <property type="term" value="P:proteolysis"/>
    <property type="evidence" value="ECO:0007669"/>
    <property type="project" value="UniProtKB-KW"/>
</dbReference>
<keyword evidence="4 7" id="KW-0031">Aminopeptidase</keyword>
<dbReference type="RefSeq" id="WP_154532916.1">
    <property type="nucleotide sequence ID" value="NZ_VUNG01000002.1"/>
</dbReference>
<keyword evidence="2 4" id="KW-0378">Hydrolase</keyword>
<dbReference type="GO" id="GO:0009636">
    <property type="term" value="P:response to toxic substance"/>
    <property type="evidence" value="ECO:0007669"/>
    <property type="project" value="TreeGrafter"/>
</dbReference>
<evidence type="ECO:0000313" key="8">
    <source>
        <dbReference type="Proteomes" id="UP000438914"/>
    </source>
</evidence>
<sequence length="399" mass="45281">MKKVIVLALLAVCTLGAHAEKKDSVNPNKPVFTVVKKNPITSIKDQNRSGTCWDYSTLSYFESEILKATGKTYDLCESFVANKTYMDRAIQVVRLHGDCQFSEGGSTYDPLYCLEHYGICPEKAMPFPGSLYGDSLNNFGEFFSVMTPYVQSVAKSSLKKISSQWKVGLQGILDAYLGKCPEQFTYEGKTYTPKTFAASLGLDWNNYVSFTSFSHHPFWTQFAVEVQDNWRNPLTWNVPIDDLQKILDNAIMNGYTIAWGGDVSEEGFTRKGLAYNVDEKKLENMKGSDMARWLKLTPAKKKSIVDSLGVNVPEVVPTQKQRQERFDDWELTDDHGMLIFGIAKDQNGKEYYMVKNSWGKSGDYDGIWYMTKNFIIANTMDFMVNKNAVPKDIRKKCNI</sequence>
<keyword evidence="8" id="KW-1185">Reference proteome</keyword>
<evidence type="ECO:0000256" key="2">
    <source>
        <dbReference type="ARBA" id="ARBA00022801"/>
    </source>
</evidence>
<comment type="similarity">
    <text evidence="4">Belongs to the peptidase C1 family.</text>
</comment>
<protein>
    <recommendedName>
        <fullName evidence="4">Aminopeptidase</fullName>
    </recommendedName>
</protein>
<dbReference type="EMBL" id="VUNG01000002">
    <property type="protein sequence ID" value="MST83372.1"/>
    <property type="molecule type" value="Genomic_DNA"/>
</dbReference>
<name>A0A7K0KBS9_9BACT</name>
<feature type="chain" id="PRO_5029804926" description="Aminopeptidase" evidence="6">
    <location>
        <begin position="20"/>
        <end position="399"/>
    </location>
</feature>
<gene>
    <name evidence="7" type="ORF">FYJ73_01505</name>
</gene>
<dbReference type="GO" id="GO:0070005">
    <property type="term" value="F:cysteine-type aminopeptidase activity"/>
    <property type="evidence" value="ECO:0007669"/>
    <property type="project" value="InterPro"/>
</dbReference>
<dbReference type="SUPFAM" id="SSF54001">
    <property type="entry name" value="Cysteine proteinases"/>
    <property type="match status" value="1"/>
</dbReference>
<feature type="signal peptide" evidence="6">
    <location>
        <begin position="1"/>
        <end position="19"/>
    </location>
</feature>
<dbReference type="GO" id="GO:0043418">
    <property type="term" value="P:homocysteine catabolic process"/>
    <property type="evidence" value="ECO:0007669"/>
    <property type="project" value="TreeGrafter"/>
</dbReference>
<evidence type="ECO:0000256" key="6">
    <source>
        <dbReference type="SAM" id="SignalP"/>
    </source>
</evidence>
<evidence type="ECO:0000256" key="4">
    <source>
        <dbReference type="PIRNR" id="PIRNR005700"/>
    </source>
</evidence>
<feature type="active site" evidence="5">
    <location>
        <position position="335"/>
    </location>
</feature>
<dbReference type="InterPro" id="IPR038765">
    <property type="entry name" value="Papain-like_cys_pep_sf"/>
</dbReference>
<accession>A0A7K0KBS9</accession>
<organism evidence="7 8">
    <name type="scientific">Hallella mizrahii</name>
    <dbReference type="NCBI Taxonomy" id="2606637"/>
    <lineage>
        <taxon>Bacteria</taxon>
        <taxon>Pseudomonadati</taxon>
        <taxon>Bacteroidota</taxon>
        <taxon>Bacteroidia</taxon>
        <taxon>Bacteroidales</taxon>
        <taxon>Prevotellaceae</taxon>
        <taxon>Hallella</taxon>
    </lineage>
</organism>
<keyword evidence="6" id="KW-0732">Signal</keyword>
<dbReference type="Pfam" id="PF03051">
    <property type="entry name" value="Peptidase_C1_2"/>
    <property type="match status" value="2"/>
</dbReference>
<dbReference type="Proteomes" id="UP000438914">
    <property type="component" value="Unassembled WGS sequence"/>
</dbReference>
<keyword evidence="1 4" id="KW-0645">Protease</keyword>
<reference evidence="7 8" key="1">
    <citation type="submission" date="2019-08" db="EMBL/GenBank/DDBJ databases">
        <title>In-depth cultivation of the pig gut microbiome towards novel bacterial diversity and tailored functional studies.</title>
        <authorList>
            <person name="Wylensek D."/>
            <person name="Hitch T.C.A."/>
            <person name="Clavel T."/>
        </authorList>
    </citation>
    <scope>NUCLEOTIDE SEQUENCE [LARGE SCALE GENOMIC DNA]</scope>
    <source>
        <strain evidence="7 8">LKV-178-WT-2A</strain>
    </source>
</reference>
<dbReference type="GO" id="GO:0005737">
    <property type="term" value="C:cytoplasm"/>
    <property type="evidence" value="ECO:0007669"/>
    <property type="project" value="TreeGrafter"/>
</dbReference>
<feature type="active site" evidence="5">
    <location>
        <position position="356"/>
    </location>
</feature>
<evidence type="ECO:0000313" key="7">
    <source>
        <dbReference type="EMBL" id="MST83372.1"/>
    </source>
</evidence>
<evidence type="ECO:0000256" key="3">
    <source>
        <dbReference type="ARBA" id="ARBA00022807"/>
    </source>
</evidence>
<comment type="caution">
    <text evidence="7">The sequence shown here is derived from an EMBL/GenBank/DDBJ whole genome shotgun (WGS) entry which is preliminary data.</text>
</comment>
<dbReference type="InterPro" id="IPR004134">
    <property type="entry name" value="Peptidase_C1B"/>
</dbReference>
<dbReference type="PANTHER" id="PTHR10363:SF2">
    <property type="entry name" value="BLEOMYCIN HYDROLASE"/>
    <property type="match status" value="1"/>
</dbReference>
<keyword evidence="3 4" id="KW-0788">Thiol protease</keyword>
<evidence type="ECO:0000256" key="5">
    <source>
        <dbReference type="PIRSR" id="PIRSR005700-1"/>
    </source>
</evidence>
<dbReference type="PANTHER" id="PTHR10363">
    <property type="entry name" value="BLEOMYCIN HYDROLASE"/>
    <property type="match status" value="1"/>
</dbReference>
<dbReference type="AlphaFoldDB" id="A0A7K0KBS9"/>
<evidence type="ECO:0000256" key="1">
    <source>
        <dbReference type="ARBA" id="ARBA00022670"/>
    </source>
</evidence>